<comment type="caution">
    <text evidence="2">The sequence shown here is derived from an EMBL/GenBank/DDBJ whole genome shotgun (WGS) entry which is preliminary data.</text>
</comment>
<dbReference type="EMBL" id="FNUE01000001">
    <property type="protein sequence ID" value="SED98757.1"/>
    <property type="molecule type" value="Genomic_DNA"/>
</dbReference>
<name>A0A0M9CGJ2_9FLAO</name>
<keyword evidence="1" id="KW-0812">Transmembrane</keyword>
<gene>
    <name evidence="2" type="ORF">I602_1526</name>
    <name evidence="3" type="ORF">SAMN05444353_0240</name>
</gene>
<evidence type="ECO:0000256" key="1">
    <source>
        <dbReference type="SAM" id="Phobius"/>
    </source>
</evidence>
<dbReference type="RefSeq" id="WP_053974108.1">
    <property type="nucleotide sequence ID" value="NZ_FNUE01000001.1"/>
</dbReference>
<accession>A0A0M9CGJ2</accession>
<reference evidence="2 4" key="1">
    <citation type="submission" date="2015-07" db="EMBL/GenBank/DDBJ databases">
        <title>Genome of Polaribacter dokdonenesis DSW-5, isolated from seawater off Dokdo in Korea.</title>
        <authorList>
            <person name="Yoon K."/>
            <person name="Song J.Y."/>
            <person name="Kim J.F."/>
        </authorList>
    </citation>
    <scope>NUCLEOTIDE SEQUENCE [LARGE SCALE GENOMIC DNA]</scope>
    <source>
        <strain evidence="2 4">DSW-5</strain>
    </source>
</reference>
<sequence length="197" mass="23161">MKRKIVYTFITLFILLGINKYLLFTDVKQQDNNVAVVNMAGKQRMYVQQITKLALYYELSNSVDFFNITGLQETTNLFIENHSKLKANYISSYNDVVLEDLFHELQPYFKTIADSSTALIASPENNEKSKEFTTIIKTNEANFLRIMNEIVLQYQTLAQQRINEVKTREITFNITYVLIFSYVLFFIFIPFRKILIK</sequence>
<reference evidence="3 5" key="2">
    <citation type="submission" date="2016-10" db="EMBL/GenBank/DDBJ databases">
        <authorList>
            <person name="Varghese N."/>
            <person name="Submissions S."/>
        </authorList>
    </citation>
    <scope>NUCLEOTIDE SEQUENCE [LARGE SCALE GENOMIC DNA]</scope>
    <source>
        <strain evidence="3 5">DSW-5</strain>
    </source>
</reference>
<dbReference type="Proteomes" id="UP000037716">
    <property type="component" value="Unassembled WGS sequence"/>
</dbReference>
<keyword evidence="5" id="KW-1185">Reference proteome</keyword>
<proteinExistence type="predicted"/>
<feature type="transmembrane region" description="Helical" evidence="1">
    <location>
        <begin position="5"/>
        <end position="24"/>
    </location>
</feature>
<dbReference type="STRING" id="1300348.I602_1526"/>
<dbReference type="OrthoDB" id="1201375at2"/>
<evidence type="ECO:0000313" key="2">
    <source>
        <dbReference type="EMBL" id="KOY51966.1"/>
    </source>
</evidence>
<keyword evidence="1" id="KW-0472">Membrane</keyword>
<organism evidence="2 4">
    <name type="scientific">Polaribacter dokdonensis DSW-5</name>
    <dbReference type="NCBI Taxonomy" id="1300348"/>
    <lineage>
        <taxon>Bacteria</taxon>
        <taxon>Pseudomonadati</taxon>
        <taxon>Bacteroidota</taxon>
        <taxon>Flavobacteriia</taxon>
        <taxon>Flavobacteriales</taxon>
        <taxon>Flavobacteriaceae</taxon>
    </lineage>
</organism>
<keyword evidence="1" id="KW-1133">Transmembrane helix</keyword>
<evidence type="ECO:0000313" key="4">
    <source>
        <dbReference type="Proteomes" id="UP000037716"/>
    </source>
</evidence>
<protein>
    <submittedName>
        <fullName evidence="2">Diguanylate cyclase (GGDEF) domain-containing protein</fullName>
    </submittedName>
    <submittedName>
        <fullName evidence="3">Type IV pili methyl-accepting chemotaxis transducer N-term</fullName>
    </submittedName>
</protein>
<dbReference type="PATRIC" id="fig|1300348.6.peg.1525"/>
<evidence type="ECO:0000313" key="3">
    <source>
        <dbReference type="EMBL" id="SED98757.1"/>
    </source>
</evidence>
<evidence type="ECO:0000313" key="5">
    <source>
        <dbReference type="Proteomes" id="UP000183071"/>
    </source>
</evidence>
<dbReference type="EMBL" id="LGBR01000001">
    <property type="protein sequence ID" value="KOY51966.1"/>
    <property type="molecule type" value="Genomic_DNA"/>
</dbReference>
<feature type="transmembrane region" description="Helical" evidence="1">
    <location>
        <begin position="170"/>
        <end position="191"/>
    </location>
</feature>
<dbReference type="AlphaFoldDB" id="A0A0M9CGJ2"/>
<dbReference type="Proteomes" id="UP000183071">
    <property type="component" value="Unassembled WGS sequence"/>
</dbReference>